<protein>
    <submittedName>
        <fullName evidence="7">Sigma-70 family RNA polymerase sigma factor</fullName>
    </submittedName>
</protein>
<dbReference type="GO" id="GO:0003677">
    <property type="term" value="F:DNA binding"/>
    <property type="evidence" value="ECO:0007669"/>
    <property type="project" value="InterPro"/>
</dbReference>
<dbReference type="InterPro" id="IPR013324">
    <property type="entry name" value="RNA_pol_sigma_r3/r4-like"/>
</dbReference>
<evidence type="ECO:0000259" key="5">
    <source>
        <dbReference type="Pfam" id="PF04542"/>
    </source>
</evidence>
<comment type="similarity">
    <text evidence="1">Belongs to the sigma-70 factor family. ECF subfamily.</text>
</comment>
<dbReference type="SUPFAM" id="SSF88946">
    <property type="entry name" value="Sigma2 domain of RNA polymerase sigma factors"/>
    <property type="match status" value="1"/>
</dbReference>
<dbReference type="PANTHER" id="PTHR43133:SF60">
    <property type="entry name" value="RNA POLYMERASE SIGMA FACTOR SIGV"/>
    <property type="match status" value="1"/>
</dbReference>
<evidence type="ECO:0000256" key="1">
    <source>
        <dbReference type="ARBA" id="ARBA00010641"/>
    </source>
</evidence>
<dbReference type="PANTHER" id="PTHR43133">
    <property type="entry name" value="RNA POLYMERASE ECF-TYPE SIGMA FACTO"/>
    <property type="match status" value="1"/>
</dbReference>
<dbReference type="InterPro" id="IPR007627">
    <property type="entry name" value="RNA_pol_sigma70_r2"/>
</dbReference>
<dbReference type="Pfam" id="PF04542">
    <property type="entry name" value="Sigma70_r2"/>
    <property type="match status" value="1"/>
</dbReference>
<proteinExistence type="inferred from homology"/>
<dbReference type="NCBIfam" id="TIGR02937">
    <property type="entry name" value="sigma70-ECF"/>
    <property type="match status" value="1"/>
</dbReference>
<dbReference type="GO" id="GO:0006352">
    <property type="term" value="P:DNA-templated transcription initiation"/>
    <property type="evidence" value="ECO:0007669"/>
    <property type="project" value="InterPro"/>
</dbReference>
<evidence type="ECO:0000259" key="6">
    <source>
        <dbReference type="Pfam" id="PF08281"/>
    </source>
</evidence>
<dbReference type="InterPro" id="IPR036388">
    <property type="entry name" value="WH-like_DNA-bd_sf"/>
</dbReference>
<keyword evidence="3" id="KW-0731">Sigma factor</keyword>
<evidence type="ECO:0000256" key="3">
    <source>
        <dbReference type="ARBA" id="ARBA00023082"/>
    </source>
</evidence>
<feature type="domain" description="RNA polymerase sigma-70 region 2" evidence="5">
    <location>
        <begin position="2"/>
        <end position="57"/>
    </location>
</feature>
<dbReference type="Proteomes" id="UP000276770">
    <property type="component" value="Unassembled WGS sequence"/>
</dbReference>
<evidence type="ECO:0000256" key="4">
    <source>
        <dbReference type="ARBA" id="ARBA00023163"/>
    </source>
</evidence>
<dbReference type="InterPro" id="IPR013249">
    <property type="entry name" value="RNA_pol_sigma70_r4_t2"/>
</dbReference>
<feature type="domain" description="RNA polymerase sigma factor 70 region 4 type 2" evidence="6">
    <location>
        <begin position="97"/>
        <end position="139"/>
    </location>
</feature>
<evidence type="ECO:0000313" key="7">
    <source>
        <dbReference type="EMBL" id="RLQ94570.1"/>
    </source>
</evidence>
<dbReference type="InterPro" id="IPR039425">
    <property type="entry name" value="RNA_pol_sigma-70-like"/>
</dbReference>
<name>A0A3L7JVK5_9BACI</name>
<evidence type="ECO:0000313" key="8">
    <source>
        <dbReference type="Proteomes" id="UP000276770"/>
    </source>
</evidence>
<dbReference type="RefSeq" id="WP_121681183.1">
    <property type="nucleotide sequence ID" value="NZ_RCVZ01000009.1"/>
</dbReference>
<dbReference type="Pfam" id="PF08281">
    <property type="entry name" value="Sigma70_r4_2"/>
    <property type="match status" value="1"/>
</dbReference>
<keyword evidence="2" id="KW-0805">Transcription regulation</keyword>
<dbReference type="OrthoDB" id="9782703at2"/>
<sequence>MKRLIFSYVGEWQQPEDLTQEVFITVFLKIDTFKEKSSLKTWIYKIAVNKTKDYLRSWHYKKTTLSNNLFFIKHDNSVEEEFIMKERSNYISTEVFKLPIKYREIILLYYYKDFSLSEIAAITNINSSTVRTRLARGRNILERKLGGIFDEE</sequence>
<dbReference type="InterPro" id="IPR013325">
    <property type="entry name" value="RNA_pol_sigma_r2"/>
</dbReference>
<comment type="caution">
    <text evidence="7">The sequence shown here is derived from an EMBL/GenBank/DDBJ whole genome shotgun (WGS) entry which is preliminary data.</text>
</comment>
<dbReference type="AlphaFoldDB" id="A0A3L7JVK5"/>
<dbReference type="GO" id="GO:0016987">
    <property type="term" value="F:sigma factor activity"/>
    <property type="evidence" value="ECO:0007669"/>
    <property type="project" value="UniProtKB-KW"/>
</dbReference>
<dbReference type="SUPFAM" id="SSF88659">
    <property type="entry name" value="Sigma3 and sigma4 domains of RNA polymerase sigma factors"/>
    <property type="match status" value="1"/>
</dbReference>
<dbReference type="EMBL" id="RCVZ01000009">
    <property type="protein sequence ID" value="RLQ94570.1"/>
    <property type="molecule type" value="Genomic_DNA"/>
</dbReference>
<dbReference type="Gene3D" id="1.10.1740.10">
    <property type="match status" value="1"/>
</dbReference>
<dbReference type="InterPro" id="IPR014284">
    <property type="entry name" value="RNA_pol_sigma-70_dom"/>
</dbReference>
<accession>A0A3L7JVK5</accession>
<organism evidence="7 8">
    <name type="scientific">Falsibacillus albus</name>
    <dbReference type="NCBI Taxonomy" id="2478915"/>
    <lineage>
        <taxon>Bacteria</taxon>
        <taxon>Bacillati</taxon>
        <taxon>Bacillota</taxon>
        <taxon>Bacilli</taxon>
        <taxon>Bacillales</taxon>
        <taxon>Bacillaceae</taxon>
        <taxon>Falsibacillus</taxon>
    </lineage>
</organism>
<dbReference type="Gene3D" id="1.10.10.10">
    <property type="entry name" value="Winged helix-like DNA-binding domain superfamily/Winged helix DNA-binding domain"/>
    <property type="match status" value="1"/>
</dbReference>
<dbReference type="CDD" id="cd06171">
    <property type="entry name" value="Sigma70_r4"/>
    <property type="match status" value="1"/>
</dbReference>
<reference evidence="7 8" key="1">
    <citation type="submission" date="2018-10" db="EMBL/GenBank/DDBJ databases">
        <title>Falsibacillus sp. genome draft.</title>
        <authorList>
            <person name="Shi S."/>
        </authorList>
    </citation>
    <scope>NUCLEOTIDE SEQUENCE [LARGE SCALE GENOMIC DNA]</scope>
    <source>
        <strain evidence="7 8">GY 10110</strain>
    </source>
</reference>
<evidence type="ECO:0000256" key="2">
    <source>
        <dbReference type="ARBA" id="ARBA00023015"/>
    </source>
</evidence>
<keyword evidence="4" id="KW-0804">Transcription</keyword>
<keyword evidence="8" id="KW-1185">Reference proteome</keyword>
<gene>
    <name evidence="7" type="ORF">D9X91_13605</name>
</gene>